<dbReference type="AlphaFoldDB" id="A0A2U1PE34"/>
<evidence type="ECO:0000313" key="1">
    <source>
        <dbReference type="EMBL" id="PWA84008.1"/>
    </source>
</evidence>
<accession>A0A2U1PE34</accession>
<gene>
    <name evidence="1" type="ORF">CTI12_AA163000</name>
</gene>
<evidence type="ECO:0000313" key="2">
    <source>
        <dbReference type="Proteomes" id="UP000245207"/>
    </source>
</evidence>
<dbReference type="OrthoDB" id="2017576at2759"/>
<keyword evidence="2" id="KW-1185">Reference proteome</keyword>
<sequence length="94" mass="10560">MDNAANCKVAGEEGQEFIIVENTVLARWEKMTIPLHCLGFALTLRFYDKTYLSTKAPSGILIKALNLDKEVIVGVIEAFKRTLENNEETQMLQA</sequence>
<reference evidence="1 2" key="1">
    <citation type="journal article" date="2018" name="Mol. Plant">
        <title>The genome of Artemisia annua provides insight into the evolution of Asteraceae family and artemisinin biosynthesis.</title>
        <authorList>
            <person name="Shen Q."/>
            <person name="Zhang L."/>
            <person name="Liao Z."/>
            <person name="Wang S."/>
            <person name="Yan T."/>
            <person name="Shi P."/>
            <person name="Liu M."/>
            <person name="Fu X."/>
            <person name="Pan Q."/>
            <person name="Wang Y."/>
            <person name="Lv Z."/>
            <person name="Lu X."/>
            <person name="Zhang F."/>
            <person name="Jiang W."/>
            <person name="Ma Y."/>
            <person name="Chen M."/>
            <person name="Hao X."/>
            <person name="Li L."/>
            <person name="Tang Y."/>
            <person name="Lv G."/>
            <person name="Zhou Y."/>
            <person name="Sun X."/>
            <person name="Brodelius P.E."/>
            <person name="Rose J.K.C."/>
            <person name="Tang K."/>
        </authorList>
    </citation>
    <scope>NUCLEOTIDE SEQUENCE [LARGE SCALE GENOMIC DNA]</scope>
    <source>
        <strain evidence="2">cv. Huhao1</strain>
        <tissue evidence="1">Leaf</tissue>
    </source>
</reference>
<organism evidence="1 2">
    <name type="scientific">Artemisia annua</name>
    <name type="common">Sweet wormwood</name>
    <dbReference type="NCBI Taxonomy" id="35608"/>
    <lineage>
        <taxon>Eukaryota</taxon>
        <taxon>Viridiplantae</taxon>
        <taxon>Streptophyta</taxon>
        <taxon>Embryophyta</taxon>
        <taxon>Tracheophyta</taxon>
        <taxon>Spermatophyta</taxon>
        <taxon>Magnoliopsida</taxon>
        <taxon>eudicotyledons</taxon>
        <taxon>Gunneridae</taxon>
        <taxon>Pentapetalae</taxon>
        <taxon>asterids</taxon>
        <taxon>campanulids</taxon>
        <taxon>Asterales</taxon>
        <taxon>Asteraceae</taxon>
        <taxon>Asteroideae</taxon>
        <taxon>Anthemideae</taxon>
        <taxon>Artemisiinae</taxon>
        <taxon>Artemisia</taxon>
    </lineage>
</organism>
<protein>
    <submittedName>
        <fullName evidence="1">Uncharacterized protein</fullName>
    </submittedName>
</protein>
<name>A0A2U1PE34_ARTAN</name>
<dbReference type="EMBL" id="PKPP01001280">
    <property type="protein sequence ID" value="PWA84008.1"/>
    <property type="molecule type" value="Genomic_DNA"/>
</dbReference>
<proteinExistence type="predicted"/>
<comment type="caution">
    <text evidence="1">The sequence shown here is derived from an EMBL/GenBank/DDBJ whole genome shotgun (WGS) entry which is preliminary data.</text>
</comment>
<dbReference type="Proteomes" id="UP000245207">
    <property type="component" value="Unassembled WGS sequence"/>
</dbReference>